<evidence type="ECO:0000313" key="3">
    <source>
        <dbReference type="Proteomes" id="UP000823588"/>
    </source>
</evidence>
<feature type="region of interest" description="Disordered" evidence="1">
    <location>
        <begin position="81"/>
        <end position="101"/>
    </location>
</feature>
<organism evidence="2 3">
    <name type="scientific">Halorubrum alkaliphilum</name>
    <dbReference type="NCBI Taxonomy" id="261290"/>
    <lineage>
        <taxon>Archaea</taxon>
        <taxon>Methanobacteriati</taxon>
        <taxon>Methanobacteriota</taxon>
        <taxon>Stenosarchaea group</taxon>
        <taxon>Halobacteria</taxon>
        <taxon>Halobacteriales</taxon>
        <taxon>Haloferacaceae</taxon>
        <taxon>Halorubrum</taxon>
    </lineage>
</organism>
<evidence type="ECO:0000313" key="2">
    <source>
        <dbReference type="EMBL" id="MBP1922965.1"/>
    </source>
</evidence>
<keyword evidence="3" id="KW-1185">Reference proteome</keyword>
<dbReference type="Pfam" id="PF03686">
    <property type="entry name" value="UPF0146"/>
    <property type="match status" value="2"/>
</dbReference>
<evidence type="ECO:0000256" key="1">
    <source>
        <dbReference type="SAM" id="MobiDB-lite"/>
    </source>
</evidence>
<reference evidence="2" key="1">
    <citation type="submission" date="2021-03" db="EMBL/GenBank/DDBJ databases">
        <title>Genomic Encyclopedia of Type Strains, Phase IV (KMG-IV): sequencing the most valuable type-strain genomes for metagenomic binning, comparative biology and taxonomic classification.</title>
        <authorList>
            <person name="Goeker M."/>
        </authorList>
    </citation>
    <scope>NUCLEOTIDE SEQUENCE</scope>
    <source>
        <strain evidence="2">DSM 23564</strain>
    </source>
</reference>
<dbReference type="Proteomes" id="UP000823588">
    <property type="component" value="Unassembled WGS sequence"/>
</dbReference>
<name>A0A8T4GIX7_9EURY</name>
<dbReference type="AlphaFoldDB" id="A0A8T4GIX7"/>
<protein>
    <submittedName>
        <fullName evidence="2">Uncharacterized UPF0146 family protein</fullName>
    </submittedName>
</protein>
<dbReference type="EMBL" id="JAGGKQ010000014">
    <property type="protein sequence ID" value="MBP1922965.1"/>
    <property type="molecule type" value="Genomic_DNA"/>
</dbReference>
<proteinExistence type="predicted"/>
<dbReference type="InterPro" id="IPR005353">
    <property type="entry name" value="UPF0146"/>
</dbReference>
<dbReference type="OrthoDB" id="59816at2157"/>
<sequence length="168" mass="17834">MVFPSRRVLVDELDRYDRLLEVGIGDRRGVARALADRGCDVVAVDVAVDGGIEYGPTDADGSLLVRRGDVVAIASLDGPLTALDGPQSADPSDPVDRGPAPTGVDDFDAVYALNLPAELQRPAVSLADALDADCLFTTLGFEEPIVPAERRSVRGTTVHVARESHRET</sequence>
<dbReference type="RefSeq" id="WP_209485608.1">
    <property type="nucleotide sequence ID" value="NZ_JAGGKQ010000014.1"/>
</dbReference>
<gene>
    <name evidence="2" type="ORF">J2751_001998</name>
</gene>
<accession>A0A8T4GIX7</accession>
<comment type="caution">
    <text evidence="2">The sequence shown here is derived from an EMBL/GenBank/DDBJ whole genome shotgun (WGS) entry which is preliminary data.</text>
</comment>